<keyword evidence="3" id="KW-1185">Reference proteome</keyword>
<evidence type="ECO:0000313" key="3">
    <source>
        <dbReference type="Proteomes" id="UP000317881"/>
    </source>
</evidence>
<dbReference type="Pfam" id="PF03992">
    <property type="entry name" value="ABM"/>
    <property type="match status" value="1"/>
</dbReference>
<dbReference type="InterPro" id="IPR007138">
    <property type="entry name" value="ABM_dom"/>
</dbReference>
<dbReference type="PROSITE" id="PS51725">
    <property type="entry name" value="ABM"/>
    <property type="match status" value="1"/>
</dbReference>
<feature type="domain" description="ABM" evidence="1">
    <location>
        <begin position="2"/>
        <end position="90"/>
    </location>
</feature>
<protein>
    <recommendedName>
        <fullName evidence="1">ABM domain-containing protein</fullName>
    </recommendedName>
</protein>
<proteinExistence type="predicted"/>
<dbReference type="EMBL" id="BJND01000007">
    <property type="protein sequence ID" value="GEC03469.1"/>
    <property type="molecule type" value="Genomic_DNA"/>
</dbReference>
<gene>
    <name evidence="2" type="ORF">SSP24_11240</name>
</gene>
<accession>A0A4Y3VCP8</accession>
<dbReference type="InterPro" id="IPR011008">
    <property type="entry name" value="Dimeric_a/b-barrel"/>
</dbReference>
<dbReference type="AlphaFoldDB" id="A0A4Y3VCP8"/>
<organism evidence="2 3">
    <name type="scientific">Streptomyces spinoverrucosus</name>
    <dbReference type="NCBI Taxonomy" id="284043"/>
    <lineage>
        <taxon>Bacteria</taxon>
        <taxon>Bacillati</taxon>
        <taxon>Actinomycetota</taxon>
        <taxon>Actinomycetes</taxon>
        <taxon>Kitasatosporales</taxon>
        <taxon>Streptomycetaceae</taxon>
        <taxon>Streptomyces</taxon>
    </lineage>
</organism>
<comment type="caution">
    <text evidence="2">The sequence shown here is derived from an EMBL/GenBank/DDBJ whole genome shotgun (WGS) entry which is preliminary data.</text>
</comment>
<name>A0A4Y3VCP8_9ACTN</name>
<dbReference type="OrthoDB" id="3382888at2"/>
<evidence type="ECO:0000313" key="2">
    <source>
        <dbReference type="EMBL" id="GEC03469.1"/>
    </source>
</evidence>
<reference evidence="2 3" key="1">
    <citation type="submission" date="2019-06" db="EMBL/GenBank/DDBJ databases">
        <title>Whole genome shotgun sequence of Streptomyces spinoverrucosus NBRC 14228.</title>
        <authorList>
            <person name="Hosoyama A."/>
            <person name="Uohara A."/>
            <person name="Ohji S."/>
            <person name="Ichikawa N."/>
        </authorList>
    </citation>
    <scope>NUCLEOTIDE SEQUENCE [LARGE SCALE GENOMIC DNA]</scope>
    <source>
        <strain evidence="2 3">NBRC 14228</strain>
    </source>
</reference>
<dbReference type="Gene3D" id="3.30.70.100">
    <property type="match status" value="1"/>
</dbReference>
<dbReference type="SUPFAM" id="SSF54909">
    <property type="entry name" value="Dimeric alpha+beta barrel"/>
    <property type="match status" value="1"/>
</dbReference>
<sequence>MYVIANRITVTGSTELYEEIYAEGGAFMERQPGLIRHQLVRSLHEPDVYFSLALWADQESFERCAQQHEFKEIFGRTKGLVDIDHHRCAVVSAGEPAPAAR</sequence>
<evidence type="ECO:0000259" key="1">
    <source>
        <dbReference type="PROSITE" id="PS51725"/>
    </source>
</evidence>
<dbReference type="RefSeq" id="WP_141307638.1">
    <property type="nucleotide sequence ID" value="NZ_BJND01000007.1"/>
</dbReference>
<dbReference type="Proteomes" id="UP000317881">
    <property type="component" value="Unassembled WGS sequence"/>
</dbReference>